<proteinExistence type="predicted"/>
<protein>
    <submittedName>
        <fullName evidence="1">Uncharacterized protein</fullName>
    </submittedName>
</protein>
<sequence length="112" mass="13122">MFAGHKIIPTTDSASLIRNQLRSYWCIETSFATLIIVYRWTEAWNWVEEDQANNEKFVKLELISKAHRVGGWCRLTLFCQPMVKQRRLGPDIVEMVQPRRCVTSLLGINMYC</sequence>
<organism evidence="1 2">
    <name type="scientific">Papaver somniferum</name>
    <name type="common">Opium poppy</name>
    <dbReference type="NCBI Taxonomy" id="3469"/>
    <lineage>
        <taxon>Eukaryota</taxon>
        <taxon>Viridiplantae</taxon>
        <taxon>Streptophyta</taxon>
        <taxon>Embryophyta</taxon>
        <taxon>Tracheophyta</taxon>
        <taxon>Spermatophyta</taxon>
        <taxon>Magnoliopsida</taxon>
        <taxon>Ranunculales</taxon>
        <taxon>Papaveraceae</taxon>
        <taxon>Papaveroideae</taxon>
        <taxon>Papaver</taxon>
    </lineage>
</organism>
<evidence type="ECO:0000313" key="1">
    <source>
        <dbReference type="EMBL" id="RZC43416.1"/>
    </source>
</evidence>
<evidence type="ECO:0000313" key="2">
    <source>
        <dbReference type="Proteomes" id="UP000316621"/>
    </source>
</evidence>
<accession>A0A4Y7I5Q3</accession>
<name>A0A4Y7I5Q3_PAPSO</name>
<dbReference type="Proteomes" id="UP000316621">
    <property type="component" value="Chromosome 1"/>
</dbReference>
<gene>
    <name evidence="1" type="ORF">C5167_036368</name>
</gene>
<dbReference type="Gramene" id="RZC43416">
    <property type="protein sequence ID" value="RZC43416"/>
    <property type="gene ID" value="C5167_036368"/>
</dbReference>
<dbReference type="AlphaFoldDB" id="A0A4Y7I5Q3"/>
<reference evidence="1 2" key="1">
    <citation type="journal article" date="2018" name="Science">
        <title>The opium poppy genome and morphinan production.</title>
        <authorList>
            <person name="Guo L."/>
            <person name="Winzer T."/>
            <person name="Yang X."/>
            <person name="Li Y."/>
            <person name="Ning Z."/>
            <person name="He Z."/>
            <person name="Teodor R."/>
            <person name="Lu Y."/>
            <person name="Bowser T.A."/>
            <person name="Graham I.A."/>
            <person name="Ye K."/>
        </authorList>
    </citation>
    <scope>NUCLEOTIDE SEQUENCE [LARGE SCALE GENOMIC DNA]</scope>
    <source>
        <strain evidence="2">cv. HN1</strain>
        <tissue evidence="1">Leaves</tissue>
    </source>
</reference>
<dbReference type="EMBL" id="CM010715">
    <property type="protein sequence ID" value="RZC43416.1"/>
    <property type="molecule type" value="Genomic_DNA"/>
</dbReference>
<keyword evidence="2" id="KW-1185">Reference proteome</keyword>